<dbReference type="SUPFAM" id="SSF55282">
    <property type="entry name" value="RL5-like"/>
    <property type="match status" value="1"/>
</dbReference>
<dbReference type="RefSeq" id="WP_131006830.1">
    <property type="nucleotide sequence ID" value="NZ_BFAX01000001.1"/>
</dbReference>
<evidence type="ECO:0000313" key="2">
    <source>
        <dbReference type="EMBL" id="GBF36050.1"/>
    </source>
</evidence>
<evidence type="ECO:0000313" key="3">
    <source>
        <dbReference type="Proteomes" id="UP000290527"/>
    </source>
</evidence>
<organism evidence="2 3">
    <name type="scientific">Methanofervidicoccus abyssi</name>
    <dbReference type="NCBI Taxonomy" id="2082189"/>
    <lineage>
        <taxon>Archaea</taxon>
        <taxon>Methanobacteriati</taxon>
        <taxon>Methanobacteriota</taxon>
        <taxon>Methanomada group</taxon>
        <taxon>Methanococci</taxon>
        <taxon>Methanococcales</taxon>
        <taxon>Methanofervidicoccus</taxon>
    </lineage>
</organism>
<reference evidence="2 3" key="1">
    <citation type="journal article" date="2019" name="Int. J. Syst. Evol. Microbiol.">
        <title>Methanofervidicoccus abyssi gen. nov., sp. nov., a hydrogenotrophic methanogen, isolated from a hydrothermal vent chimney in the Mid-Cayman Spreading Center, the Caribbean Sea.</title>
        <authorList>
            <person name="Sakai S."/>
            <person name="Takaki Y."/>
            <person name="Miyazaki M."/>
            <person name="Ogawara M."/>
            <person name="Yanagawa K."/>
            <person name="Miyazaki J."/>
            <person name="Takai K."/>
        </authorList>
    </citation>
    <scope>NUCLEOTIDE SEQUENCE [LARGE SCALE GENOMIC DNA]</scope>
    <source>
        <strain evidence="2 3">HHB</strain>
    </source>
</reference>
<accession>A0A401HP90</accession>
<dbReference type="OrthoDB" id="7819at2157"/>
<keyword evidence="3" id="KW-1185">Reference proteome</keyword>
<name>A0A401HP90_9EURY</name>
<dbReference type="InterPro" id="IPR002739">
    <property type="entry name" value="PAB1135-like"/>
</dbReference>
<dbReference type="PANTHER" id="PTHR39652">
    <property type="entry name" value="UPF0201 PROTEIN TK1335"/>
    <property type="match status" value="1"/>
</dbReference>
<dbReference type="Gene3D" id="3.30.1440.10">
    <property type="match status" value="1"/>
</dbReference>
<proteinExistence type="inferred from homology"/>
<dbReference type="PANTHER" id="PTHR39652:SF1">
    <property type="entry name" value="UPF0201 PROTEIN TK1335"/>
    <property type="match status" value="1"/>
</dbReference>
<protein>
    <recommendedName>
        <fullName evidence="1">UPF0201 protein MHHB_P0275</fullName>
    </recommendedName>
</protein>
<dbReference type="HAMAP" id="MF_01112">
    <property type="entry name" value="UPF0201"/>
    <property type="match status" value="1"/>
</dbReference>
<comment type="caution">
    <text evidence="2">The sequence shown here is derived from an EMBL/GenBank/DDBJ whole genome shotgun (WGS) entry which is preliminary data.</text>
</comment>
<dbReference type="Proteomes" id="UP000290527">
    <property type="component" value="Unassembled WGS sequence"/>
</dbReference>
<dbReference type="AlphaFoldDB" id="A0A401HP90"/>
<sequence>MIIKIRTRIKPTEDREKVIKAVRNMFRDAEIFIDENNILTAEAKSLEILKKLIRRQGILDAVRMVLEKGISENSTRFVLNKQAAYCGVANFDRDVHGGIEVKVIAEEGENIMTIVKDIAPRTKDGKIVEEDVLESDASNNLSPMRG</sequence>
<dbReference type="InterPro" id="IPR022803">
    <property type="entry name" value="Ribosomal_uL5_dom_sf"/>
</dbReference>
<evidence type="ECO:0000256" key="1">
    <source>
        <dbReference type="HAMAP-Rule" id="MF_01112"/>
    </source>
</evidence>
<dbReference type="Pfam" id="PF01877">
    <property type="entry name" value="RNA_binding"/>
    <property type="match status" value="1"/>
</dbReference>
<dbReference type="EMBL" id="BFAX01000001">
    <property type="protein sequence ID" value="GBF36050.1"/>
    <property type="molecule type" value="Genomic_DNA"/>
</dbReference>
<gene>
    <name evidence="2" type="ORF">MHHB_P0275</name>
</gene>
<comment type="similarity">
    <text evidence="1">Belongs to the UPF0201 family.</text>
</comment>